<gene>
    <name evidence="2" type="ORF">HNP82_000588</name>
</gene>
<dbReference type="EMBL" id="JACHFW010000002">
    <property type="protein sequence ID" value="MBB5263490.1"/>
    <property type="molecule type" value="Genomic_DNA"/>
</dbReference>
<name>A0A7W8H8A1_9FIRM</name>
<proteinExistence type="predicted"/>
<dbReference type="AlphaFoldDB" id="A0A7W8H8A1"/>
<reference evidence="2 3" key="1">
    <citation type="submission" date="2020-08" db="EMBL/GenBank/DDBJ databases">
        <title>Genomic Encyclopedia of Type Strains, Phase IV (KMG-IV): sequencing the most valuable type-strain genomes for metagenomic binning, comparative biology and taxonomic classification.</title>
        <authorList>
            <person name="Goeker M."/>
        </authorList>
    </citation>
    <scope>NUCLEOTIDE SEQUENCE [LARGE SCALE GENOMIC DNA]</scope>
    <source>
        <strain evidence="2 3">DSM 106146</strain>
    </source>
</reference>
<dbReference type="RefSeq" id="WP_183771334.1">
    <property type="nucleotide sequence ID" value="NZ_CAWVEG010000160.1"/>
</dbReference>
<evidence type="ECO:0000313" key="3">
    <source>
        <dbReference type="Proteomes" id="UP000543642"/>
    </source>
</evidence>
<keyword evidence="1" id="KW-0812">Transmembrane</keyword>
<keyword evidence="1" id="KW-0472">Membrane</keyword>
<sequence length="51" mass="5195">MTNVSQGAAVLKESQEAAGTQNTGSFMMAFFVLVAISAGGAVASFIFPPKN</sequence>
<evidence type="ECO:0000256" key="1">
    <source>
        <dbReference type="SAM" id="Phobius"/>
    </source>
</evidence>
<keyword evidence="3" id="KW-1185">Reference proteome</keyword>
<protein>
    <submittedName>
        <fullName evidence="2">Uncharacterized protein</fullName>
    </submittedName>
</protein>
<evidence type="ECO:0000313" key="2">
    <source>
        <dbReference type="EMBL" id="MBB5263490.1"/>
    </source>
</evidence>
<keyword evidence="1" id="KW-1133">Transmembrane helix</keyword>
<dbReference type="Proteomes" id="UP000543642">
    <property type="component" value="Unassembled WGS sequence"/>
</dbReference>
<accession>A0A7W8H8A1</accession>
<comment type="caution">
    <text evidence="2">The sequence shown here is derived from an EMBL/GenBank/DDBJ whole genome shotgun (WGS) entry which is preliminary data.</text>
</comment>
<organism evidence="2 3">
    <name type="scientific">Catenibacillus scindens</name>
    <dbReference type="NCBI Taxonomy" id="673271"/>
    <lineage>
        <taxon>Bacteria</taxon>
        <taxon>Bacillati</taxon>
        <taxon>Bacillota</taxon>
        <taxon>Clostridia</taxon>
        <taxon>Lachnospirales</taxon>
        <taxon>Lachnospiraceae</taxon>
        <taxon>Catenibacillus</taxon>
    </lineage>
</organism>
<feature type="transmembrane region" description="Helical" evidence="1">
    <location>
        <begin position="26"/>
        <end position="47"/>
    </location>
</feature>